<evidence type="ECO:0000256" key="1">
    <source>
        <dbReference type="SAM" id="MobiDB-lite"/>
    </source>
</evidence>
<keyword evidence="3" id="KW-1185">Reference proteome</keyword>
<feature type="region of interest" description="Disordered" evidence="1">
    <location>
        <begin position="49"/>
        <end position="79"/>
    </location>
</feature>
<sequence length="95" mass="10657">LSVPDLQPDIYGGLLGDAVVLMQRVVHCAATSRIENGTTYPWDLKRLNDTETTTTAPPAGRKKRQIPSPRYERNELQSHQGCLQSLDENSYICKE</sequence>
<accession>A0A8J2KYP4</accession>
<dbReference type="AlphaFoldDB" id="A0A8J2KYP4"/>
<proteinExistence type="predicted"/>
<comment type="caution">
    <text evidence="2">The sequence shown here is derived from an EMBL/GenBank/DDBJ whole genome shotgun (WGS) entry which is preliminary data.</text>
</comment>
<dbReference type="EMBL" id="CAJVCH010531279">
    <property type="protein sequence ID" value="CAG7823981.1"/>
    <property type="molecule type" value="Genomic_DNA"/>
</dbReference>
<protein>
    <submittedName>
        <fullName evidence="2">Uncharacterized protein</fullName>
    </submittedName>
</protein>
<reference evidence="2" key="1">
    <citation type="submission" date="2021-06" db="EMBL/GenBank/DDBJ databases">
        <authorList>
            <person name="Hodson N. C."/>
            <person name="Mongue J. A."/>
            <person name="Jaron S. K."/>
        </authorList>
    </citation>
    <scope>NUCLEOTIDE SEQUENCE</scope>
</reference>
<name>A0A8J2KYP4_9HEXA</name>
<evidence type="ECO:0000313" key="3">
    <source>
        <dbReference type="Proteomes" id="UP000708208"/>
    </source>
</evidence>
<organism evidence="2 3">
    <name type="scientific">Allacma fusca</name>
    <dbReference type="NCBI Taxonomy" id="39272"/>
    <lineage>
        <taxon>Eukaryota</taxon>
        <taxon>Metazoa</taxon>
        <taxon>Ecdysozoa</taxon>
        <taxon>Arthropoda</taxon>
        <taxon>Hexapoda</taxon>
        <taxon>Collembola</taxon>
        <taxon>Symphypleona</taxon>
        <taxon>Sminthuridae</taxon>
        <taxon>Allacma</taxon>
    </lineage>
</organism>
<evidence type="ECO:0000313" key="2">
    <source>
        <dbReference type="EMBL" id="CAG7823981.1"/>
    </source>
</evidence>
<feature type="non-terminal residue" evidence="2">
    <location>
        <position position="1"/>
    </location>
</feature>
<gene>
    <name evidence="2" type="ORF">AFUS01_LOCUS34166</name>
</gene>
<dbReference type="Proteomes" id="UP000708208">
    <property type="component" value="Unassembled WGS sequence"/>
</dbReference>